<keyword evidence="10 14" id="KW-0560">Oxidoreductase</keyword>
<dbReference type="GO" id="GO:0006782">
    <property type="term" value="P:protoporphyrinogen IX biosynthetic process"/>
    <property type="evidence" value="ECO:0007669"/>
    <property type="project" value="UniProtKB-UniRule"/>
</dbReference>
<dbReference type="EMBL" id="VHLG01000012">
    <property type="protein sequence ID" value="TPW28453.1"/>
    <property type="molecule type" value="Genomic_DNA"/>
</dbReference>
<dbReference type="InterPro" id="IPR005265">
    <property type="entry name" value="HemJ-like"/>
</dbReference>
<evidence type="ECO:0000313" key="16">
    <source>
        <dbReference type="Proteomes" id="UP000318801"/>
    </source>
</evidence>
<dbReference type="GO" id="GO:0070818">
    <property type="term" value="F:protoporphyrinogen oxidase activity"/>
    <property type="evidence" value="ECO:0007669"/>
    <property type="project" value="UniProtKB-UniRule"/>
</dbReference>
<dbReference type="UniPathway" id="UPA00251">
    <property type="reaction ID" value="UER00324"/>
</dbReference>
<keyword evidence="9 14" id="KW-1133">Transmembrane helix</keyword>
<dbReference type="GO" id="GO:0005886">
    <property type="term" value="C:plasma membrane"/>
    <property type="evidence" value="ECO:0007669"/>
    <property type="project" value="UniProtKB-SubCell"/>
</dbReference>
<comment type="function">
    <text evidence="14">Catalyzes the oxidation of protoporphyrinogen IX to protoporphyrin IX.</text>
</comment>
<evidence type="ECO:0000256" key="1">
    <source>
        <dbReference type="ARBA" id="ARBA00004651"/>
    </source>
</evidence>
<proteinExistence type="inferred from homology"/>
<comment type="cofactor">
    <cofactor evidence="14">
        <name>heme b</name>
        <dbReference type="ChEBI" id="CHEBI:60344"/>
    </cofactor>
    <text evidence="14">Binds 1 heme b (iron(II)-protoporphyrin IX) group per subunit.</text>
</comment>
<comment type="subcellular location">
    <subcellularLocation>
        <location evidence="1 14">Cell membrane</location>
        <topology evidence="1 14">Multi-pass membrane protein</topology>
    </subcellularLocation>
</comment>
<evidence type="ECO:0000256" key="8">
    <source>
        <dbReference type="ARBA" id="ARBA00022723"/>
    </source>
</evidence>
<evidence type="ECO:0000256" key="5">
    <source>
        <dbReference type="ARBA" id="ARBA00022475"/>
    </source>
</evidence>
<dbReference type="PANTHER" id="PTHR40255">
    <property type="entry name" value="UPF0093 MEMBRANE PROTEIN SLR1790"/>
    <property type="match status" value="1"/>
</dbReference>
<comment type="pathway">
    <text evidence="2 14">Porphyrin-containing compound metabolism; protoporphyrin-IX biosynthesis; protoporphyrin-IX from protoporphyrinogen-IX: step 1/1.</text>
</comment>
<feature type="transmembrane region" description="Helical" evidence="14">
    <location>
        <begin position="93"/>
        <end position="111"/>
    </location>
</feature>
<feature type="transmembrane region" description="Helical" evidence="14">
    <location>
        <begin position="117"/>
        <end position="138"/>
    </location>
</feature>
<gene>
    <name evidence="15" type="primary">hemJ</name>
    <name evidence="15" type="ORF">FJU08_16685</name>
</gene>
<comment type="similarity">
    <text evidence="3 14">Belongs to the HemJ family.</text>
</comment>
<dbReference type="HAMAP" id="MF_02239">
    <property type="entry name" value="HemJ"/>
    <property type="match status" value="1"/>
</dbReference>
<evidence type="ECO:0000256" key="14">
    <source>
        <dbReference type="HAMAP-Rule" id="MF_02239"/>
    </source>
</evidence>
<evidence type="ECO:0000256" key="10">
    <source>
        <dbReference type="ARBA" id="ARBA00023002"/>
    </source>
</evidence>
<evidence type="ECO:0000256" key="13">
    <source>
        <dbReference type="ARBA" id="ARBA00048390"/>
    </source>
</evidence>
<dbReference type="Proteomes" id="UP000318801">
    <property type="component" value="Unassembled WGS sequence"/>
</dbReference>
<dbReference type="NCBIfam" id="TIGR00701">
    <property type="entry name" value="protoporphyrinogen oxidase HemJ"/>
    <property type="match status" value="1"/>
</dbReference>
<feature type="binding site" description="axial binding residue" evidence="14">
    <location>
        <position position="49"/>
    </location>
    <ligand>
        <name>heme</name>
        <dbReference type="ChEBI" id="CHEBI:30413"/>
    </ligand>
    <ligandPart>
        <name>Fe</name>
        <dbReference type="ChEBI" id="CHEBI:18248"/>
    </ligandPart>
</feature>
<dbReference type="AlphaFoldDB" id="A0A506U257"/>
<comment type="catalytic activity">
    <reaction evidence="13 14">
        <text>protoporphyrinogen IX + 3 A = protoporphyrin IX + 3 AH2</text>
        <dbReference type="Rhea" id="RHEA:62000"/>
        <dbReference type="ChEBI" id="CHEBI:13193"/>
        <dbReference type="ChEBI" id="CHEBI:17499"/>
        <dbReference type="ChEBI" id="CHEBI:57306"/>
        <dbReference type="ChEBI" id="CHEBI:57307"/>
    </reaction>
</comment>
<dbReference type="EC" id="1.3.99.-" evidence="14"/>
<keyword evidence="5 14" id="KW-1003">Cell membrane</keyword>
<evidence type="ECO:0000256" key="4">
    <source>
        <dbReference type="ARBA" id="ARBA00017504"/>
    </source>
</evidence>
<evidence type="ECO:0000256" key="2">
    <source>
        <dbReference type="ARBA" id="ARBA00005073"/>
    </source>
</evidence>
<evidence type="ECO:0000313" key="15">
    <source>
        <dbReference type="EMBL" id="TPW28453.1"/>
    </source>
</evidence>
<dbReference type="PANTHER" id="PTHR40255:SF1">
    <property type="entry name" value="PROTOPORPHYRINOGEN IX OXIDASE"/>
    <property type="match status" value="1"/>
</dbReference>
<comment type="caution">
    <text evidence="15">The sequence shown here is derived from an EMBL/GenBank/DDBJ whole genome shotgun (WGS) entry which is preliminary data.</text>
</comment>
<feature type="transmembrane region" description="Helical" evidence="14">
    <location>
        <begin position="42"/>
        <end position="63"/>
    </location>
</feature>
<keyword evidence="6 14" id="KW-0349">Heme</keyword>
<evidence type="ECO:0000256" key="7">
    <source>
        <dbReference type="ARBA" id="ARBA00022692"/>
    </source>
</evidence>
<protein>
    <recommendedName>
        <fullName evidence="4 14">Protoporphyrinogen IX oxidase</fullName>
        <shortName evidence="14">PPO</shortName>
        <ecNumber evidence="14">1.3.99.-</ecNumber>
    </recommendedName>
</protein>
<dbReference type="Pfam" id="PF03653">
    <property type="entry name" value="UPF0093"/>
    <property type="match status" value="1"/>
</dbReference>
<feature type="binding site" description="axial binding residue" evidence="14">
    <location>
        <position position="124"/>
    </location>
    <ligand>
        <name>heme</name>
        <dbReference type="ChEBI" id="CHEBI:30413"/>
    </ligand>
    <ligandPart>
        <name>Fe</name>
        <dbReference type="ChEBI" id="CHEBI:18248"/>
    </ligandPart>
</feature>
<evidence type="ECO:0000256" key="12">
    <source>
        <dbReference type="ARBA" id="ARBA00023136"/>
    </source>
</evidence>
<keyword evidence="8 14" id="KW-0479">Metal-binding</keyword>
<evidence type="ECO:0000256" key="11">
    <source>
        <dbReference type="ARBA" id="ARBA00023004"/>
    </source>
</evidence>
<accession>A0A506U257</accession>
<dbReference type="RefSeq" id="WP_141150172.1">
    <property type="nucleotide sequence ID" value="NZ_VHLG01000012.1"/>
</dbReference>
<sequence length="180" mass="20464">MANEKETGAKAGKKAASRALTALLVFLFICLGLFVFDRENFYLWAKAIHVIAVIAWMAGMFYMPRLFVYHADTKPGSEQSETFKVMEARLMKVIMNPAMILSWIFGLYLAWTGFHFMGGWLHVKLLAVVAMSGVHGYFARAVKDFARDARNKSPKHWRIVNEIPTVLMMIAVIMVILKPF</sequence>
<evidence type="ECO:0000256" key="6">
    <source>
        <dbReference type="ARBA" id="ARBA00022617"/>
    </source>
</evidence>
<keyword evidence="16" id="KW-1185">Reference proteome</keyword>
<dbReference type="GO" id="GO:0046872">
    <property type="term" value="F:metal ion binding"/>
    <property type="evidence" value="ECO:0007669"/>
    <property type="project" value="UniProtKB-KW"/>
</dbReference>
<keyword evidence="12 14" id="KW-0472">Membrane</keyword>
<comment type="subunit">
    <text evidence="14">Homodimer.</text>
</comment>
<feature type="transmembrane region" description="Helical" evidence="14">
    <location>
        <begin position="159"/>
        <end position="177"/>
    </location>
</feature>
<evidence type="ECO:0000256" key="3">
    <source>
        <dbReference type="ARBA" id="ARBA00006501"/>
    </source>
</evidence>
<keyword evidence="7 14" id="KW-0812">Transmembrane</keyword>
<evidence type="ECO:0000256" key="9">
    <source>
        <dbReference type="ARBA" id="ARBA00022989"/>
    </source>
</evidence>
<reference evidence="15 16" key="1">
    <citation type="submission" date="2019-06" db="EMBL/GenBank/DDBJ databases">
        <authorList>
            <person name="Li M."/>
        </authorList>
    </citation>
    <scope>NUCLEOTIDE SEQUENCE [LARGE SCALE GENOMIC DNA]</scope>
    <source>
        <strain evidence="15 16">BGMRC2036</strain>
    </source>
</reference>
<keyword evidence="11 14" id="KW-0408">Iron</keyword>
<organism evidence="15 16">
    <name type="scientific">Martelella alba</name>
    <dbReference type="NCBI Taxonomy" id="2590451"/>
    <lineage>
        <taxon>Bacteria</taxon>
        <taxon>Pseudomonadati</taxon>
        <taxon>Pseudomonadota</taxon>
        <taxon>Alphaproteobacteria</taxon>
        <taxon>Hyphomicrobiales</taxon>
        <taxon>Aurantimonadaceae</taxon>
        <taxon>Martelella</taxon>
    </lineage>
</organism>
<name>A0A506U257_9HYPH</name>
<dbReference type="OrthoDB" id="9800824at2"/>
<feature type="transmembrane region" description="Helical" evidence="14">
    <location>
        <begin position="20"/>
        <end position="36"/>
    </location>
</feature>